<evidence type="ECO:0000256" key="7">
    <source>
        <dbReference type="SAM" id="Phobius"/>
    </source>
</evidence>
<keyword evidence="9" id="KW-1185">Reference proteome</keyword>
<dbReference type="SUPFAM" id="SSF103473">
    <property type="entry name" value="MFS general substrate transporter"/>
    <property type="match status" value="1"/>
</dbReference>
<dbReference type="EMBL" id="JFFI01000615">
    <property type="protein sequence ID" value="KXH66707.1"/>
    <property type="molecule type" value="Genomic_DNA"/>
</dbReference>
<dbReference type="Pfam" id="PF07690">
    <property type="entry name" value="MFS_1"/>
    <property type="match status" value="1"/>
</dbReference>
<dbReference type="InterPro" id="IPR036259">
    <property type="entry name" value="MFS_trans_sf"/>
</dbReference>
<evidence type="ECO:0000313" key="9">
    <source>
        <dbReference type="Proteomes" id="UP000070121"/>
    </source>
</evidence>
<feature type="transmembrane region" description="Helical" evidence="7">
    <location>
        <begin position="397"/>
        <end position="416"/>
    </location>
</feature>
<evidence type="ECO:0000313" key="8">
    <source>
        <dbReference type="EMBL" id="KXH66707.1"/>
    </source>
</evidence>
<keyword evidence="5 7" id="KW-0472">Membrane</keyword>
<dbReference type="PANTHER" id="PTHR43791:SF81">
    <property type="entry name" value="TRANSPORTER, PUTATIVE (AFU_ORTHOLOGUE AFUA_7G01190)-RELATED"/>
    <property type="match status" value="1"/>
</dbReference>
<evidence type="ECO:0000256" key="5">
    <source>
        <dbReference type="ARBA" id="ARBA00023136"/>
    </source>
</evidence>
<feature type="transmembrane region" description="Helical" evidence="7">
    <location>
        <begin position="428"/>
        <end position="448"/>
    </location>
</feature>
<evidence type="ECO:0000256" key="1">
    <source>
        <dbReference type="ARBA" id="ARBA00004141"/>
    </source>
</evidence>
<feature type="transmembrane region" description="Helical" evidence="7">
    <location>
        <begin position="460"/>
        <end position="481"/>
    </location>
</feature>
<comment type="caution">
    <text evidence="8">The sequence shown here is derived from an EMBL/GenBank/DDBJ whole genome shotgun (WGS) entry which is preliminary data.</text>
</comment>
<dbReference type="GO" id="GO:0022857">
    <property type="term" value="F:transmembrane transporter activity"/>
    <property type="evidence" value="ECO:0007669"/>
    <property type="project" value="InterPro"/>
</dbReference>
<feature type="transmembrane region" description="Helical" evidence="7">
    <location>
        <begin position="297"/>
        <end position="317"/>
    </location>
</feature>
<dbReference type="GO" id="GO:0016020">
    <property type="term" value="C:membrane"/>
    <property type="evidence" value="ECO:0007669"/>
    <property type="project" value="UniProtKB-SubCell"/>
</dbReference>
<feature type="transmembrane region" description="Helical" evidence="7">
    <location>
        <begin position="206"/>
        <end position="228"/>
    </location>
</feature>
<feature type="transmembrane region" description="Helical" evidence="7">
    <location>
        <begin position="268"/>
        <end position="285"/>
    </location>
</feature>
<comment type="similarity">
    <text evidence="6">Belongs to the major facilitator superfamily. Allantoate permease family.</text>
</comment>
<name>A0A135V2D9_9PEZI</name>
<evidence type="ECO:0000256" key="3">
    <source>
        <dbReference type="ARBA" id="ARBA00022692"/>
    </source>
</evidence>
<dbReference type="Proteomes" id="UP000070121">
    <property type="component" value="Unassembled WGS sequence"/>
</dbReference>
<protein>
    <submittedName>
        <fullName evidence="8">Allantoate permease</fullName>
    </submittedName>
</protein>
<feature type="transmembrane region" description="Helical" evidence="7">
    <location>
        <begin position="234"/>
        <end position="256"/>
    </location>
</feature>
<dbReference type="PANTHER" id="PTHR43791">
    <property type="entry name" value="PERMEASE-RELATED"/>
    <property type="match status" value="1"/>
</dbReference>
<dbReference type="OrthoDB" id="6730379at2759"/>
<gene>
    <name evidence="8" type="ORF">CSAL01_08920</name>
</gene>
<evidence type="ECO:0000256" key="6">
    <source>
        <dbReference type="ARBA" id="ARBA00037968"/>
    </source>
</evidence>
<accession>A0A135V2D9</accession>
<feature type="transmembrane region" description="Helical" evidence="7">
    <location>
        <begin position="135"/>
        <end position="152"/>
    </location>
</feature>
<dbReference type="FunFam" id="1.20.1250.20:FF:000064">
    <property type="entry name" value="MFS allantoate transporter"/>
    <property type="match status" value="1"/>
</dbReference>
<feature type="transmembrane region" description="Helical" evidence="7">
    <location>
        <begin position="176"/>
        <end position="194"/>
    </location>
</feature>
<comment type="subcellular location">
    <subcellularLocation>
        <location evidence="1">Membrane</location>
        <topology evidence="1">Multi-pass membrane protein</topology>
    </subcellularLocation>
</comment>
<keyword evidence="4 7" id="KW-1133">Transmembrane helix</keyword>
<evidence type="ECO:0000256" key="2">
    <source>
        <dbReference type="ARBA" id="ARBA00022448"/>
    </source>
</evidence>
<evidence type="ECO:0000256" key="4">
    <source>
        <dbReference type="ARBA" id="ARBA00022989"/>
    </source>
</evidence>
<sequence length="585" mass="65088">MNKRRLPTLGFADPGKFQPLAIVRARDSQQFRLTFCAHIVHRVLEHNSDDPLAHFPGLHMAVEASVNAEQPRSKDLEIAEKQPSRPGSIGEDLKAGQVELLDEAEVFLQQNGLSQAHLRELMEDEQAQKKLVRRIDLTLLPLLMGTYLLQYIDKQALSYGAVFDLFETTNTSQSQYSWLASIFYFAYLLAEWPASYLAQHFPTGTIVSIFVLCWGTILTCTAASHSFAGLAVCRFLLGAFEAVITPCFMMIVSMWYTRAEAPMRAGSFYCFNGFGSMIGGILFYGVGQADGWDVWRIIFVICGGLTIVWGIVLFFYLPNNIMTAKRFTVEEKALLIARSQSNKTGVFSSKIKPAQIKEAFKDLQVWLLFFYTLLNEIVNGGIANFGKLIVKGFTKDALLTTAYGIPYGAWVAFFIFTGPFCASKLKNFRTIVMMTWVLPTLIAVSLFLKLDRGNKNGLLMAYYISPSFVGALVVALQMPAANVAGYTKRVTSTAFVFLAYCVGNIIGPQAFFASEAPIYGTGCKVIMGCTAGQVVLAIAIRLLLIKRNKQRDAEAEASGQNAEDVSDEVLMDLTDFENRKFRYSY</sequence>
<organism evidence="8 9">
    <name type="scientific">Colletotrichum salicis</name>
    <dbReference type="NCBI Taxonomy" id="1209931"/>
    <lineage>
        <taxon>Eukaryota</taxon>
        <taxon>Fungi</taxon>
        <taxon>Dikarya</taxon>
        <taxon>Ascomycota</taxon>
        <taxon>Pezizomycotina</taxon>
        <taxon>Sordariomycetes</taxon>
        <taxon>Hypocreomycetidae</taxon>
        <taxon>Glomerellales</taxon>
        <taxon>Glomerellaceae</taxon>
        <taxon>Colletotrichum</taxon>
        <taxon>Colletotrichum acutatum species complex</taxon>
    </lineage>
</organism>
<reference evidence="8 9" key="1">
    <citation type="submission" date="2014-02" db="EMBL/GenBank/DDBJ databases">
        <title>The genome sequence of Colletotrichum salicis CBS 607.94.</title>
        <authorList>
            <person name="Baroncelli R."/>
            <person name="Thon M.R."/>
        </authorList>
    </citation>
    <scope>NUCLEOTIDE SEQUENCE [LARGE SCALE GENOMIC DNA]</scope>
    <source>
        <strain evidence="8 9">CBS 607.94</strain>
    </source>
</reference>
<dbReference type="Gene3D" id="1.20.1250.20">
    <property type="entry name" value="MFS general substrate transporter like domains"/>
    <property type="match status" value="1"/>
</dbReference>
<dbReference type="InterPro" id="IPR011701">
    <property type="entry name" value="MFS"/>
</dbReference>
<proteinExistence type="inferred from homology"/>
<feature type="transmembrane region" description="Helical" evidence="7">
    <location>
        <begin position="493"/>
        <end position="513"/>
    </location>
</feature>
<keyword evidence="2" id="KW-0813">Transport</keyword>
<keyword evidence="3 7" id="KW-0812">Transmembrane</keyword>
<feature type="transmembrane region" description="Helical" evidence="7">
    <location>
        <begin position="365"/>
        <end position="385"/>
    </location>
</feature>
<feature type="transmembrane region" description="Helical" evidence="7">
    <location>
        <begin position="525"/>
        <end position="544"/>
    </location>
</feature>
<dbReference type="AlphaFoldDB" id="A0A135V2D9"/>